<feature type="compositionally biased region" description="Basic and acidic residues" evidence="1">
    <location>
        <begin position="1"/>
        <end position="13"/>
    </location>
</feature>
<evidence type="ECO:0000313" key="3">
    <source>
        <dbReference type="Proteomes" id="UP001214576"/>
    </source>
</evidence>
<dbReference type="EMBL" id="JAKZEL010000018">
    <property type="protein sequence ID" value="KAI4535160.1"/>
    <property type="molecule type" value="Genomic_DNA"/>
</dbReference>
<protein>
    <submittedName>
        <fullName evidence="2">Uncharacterized protein</fullName>
    </submittedName>
</protein>
<evidence type="ECO:0000256" key="1">
    <source>
        <dbReference type="SAM" id="MobiDB-lite"/>
    </source>
</evidence>
<sequence>MPNKNKKEKESPKAGKSGKSSKEGQDIIESEQTVTFHCGILAFDLAYFRVGLLTKQMKMKFSCSAKRYCLRAGATELEITTEKCHITFTVGIGSDYPADTPPLGQLAHPGPHSPRGTEQVLVQGRQVIPTKNT</sequence>
<feature type="region of interest" description="Disordered" evidence="1">
    <location>
        <begin position="1"/>
        <end position="26"/>
    </location>
</feature>
<dbReference type="Proteomes" id="UP001214576">
    <property type="component" value="Unassembled WGS sequence"/>
</dbReference>
<dbReference type="AlphaFoldDB" id="A0AAD4U0X1"/>
<proteinExistence type="predicted"/>
<gene>
    <name evidence="2" type="ORF">MG293_014386</name>
</gene>
<organism evidence="2 3">
    <name type="scientific">Ovis ammon polii</name>
    <dbReference type="NCBI Taxonomy" id="230172"/>
    <lineage>
        <taxon>Eukaryota</taxon>
        <taxon>Metazoa</taxon>
        <taxon>Chordata</taxon>
        <taxon>Craniata</taxon>
        <taxon>Vertebrata</taxon>
        <taxon>Euteleostomi</taxon>
        <taxon>Mammalia</taxon>
        <taxon>Eutheria</taxon>
        <taxon>Laurasiatheria</taxon>
        <taxon>Artiodactyla</taxon>
        <taxon>Ruminantia</taxon>
        <taxon>Pecora</taxon>
        <taxon>Bovidae</taxon>
        <taxon>Caprinae</taxon>
        <taxon>Ovis</taxon>
    </lineage>
</organism>
<accession>A0AAD4U0X1</accession>
<keyword evidence="3" id="KW-1185">Reference proteome</keyword>
<comment type="caution">
    <text evidence="2">The sequence shown here is derived from an EMBL/GenBank/DDBJ whole genome shotgun (WGS) entry which is preliminary data.</text>
</comment>
<evidence type="ECO:0000313" key="2">
    <source>
        <dbReference type="EMBL" id="KAI4535160.1"/>
    </source>
</evidence>
<name>A0AAD4U0X1_OVIAM</name>
<reference evidence="2" key="1">
    <citation type="submission" date="2022-03" db="EMBL/GenBank/DDBJ databases">
        <title>Genomic analyses of argali, domestic sheep and their hybrids provide insights into chromosomal evolution, heterosis and genetic basis of agronomic traits.</title>
        <authorList>
            <person name="Li M."/>
        </authorList>
    </citation>
    <scope>NUCLEOTIDE SEQUENCE</scope>
    <source>
        <strain evidence="2">CAU-MHL-2022a</strain>
        <tissue evidence="2">Skin</tissue>
    </source>
</reference>